<feature type="region of interest" description="Disordered" evidence="2">
    <location>
        <begin position="172"/>
        <end position="191"/>
    </location>
</feature>
<dbReference type="eggNOG" id="ENOG502SIGD">
    <property type="taxonomic scope" value="Eukaryota"/>
</dbReference>
<organism evidence="3 4">
    <name type="scientific">Gloeophyllum trabeum (strain ATCC 11539 / FP-39264 / Madison 617)</name>
    <name type="common">Brown rot fungus</name>
    <dbReference type="NCBI Taxonomy" id="670483"/>
    <lineage>
        <taxon>Eukaryota</taxon>
        <taxon>Fungi</taxon>
        <taxon>Dikarya</taxon>
        <taxon>Basidiomycota</taxon>
        <taxon>Agaricomycotina</taxon>
        <taxon>Agaricomycetes</taxon>
        <taxon>Gloeophyllales</taxon>
        <taxon>Gloeophyllaceae</taxon>
        <taxon>Gloeophyllum</taxon>
    </lineage>
</organism>
<dbReference type="KEGG" id="gtr:GLOTRDRAFT_101908"/>
<dbReference type="SUPFAM" id="SSF50494">
    <property type="entry name" value="Trypsin-like serine proteases"/>
    <property type="match status" value="1"/>
</dbReference>
<dbReference type="GeneID" id="19298465"/>
<evidence type="ECO:0000313" key="3">
    <source>
        <dbReference type="EMBL" id="EPQ60014.1"/>
    </source>
</evidence>
<name>S7S2M4_GLOTA</name>
<accession>S7S2M4</accession>
<gene>
    <name evidence="3" type="ORF">GLOTRDRAFT_101908</name>
</gene>
<dbReference type="EMBL" id="KB469296">
    <property type="protein sequence ID" value="EPQ60014.1"/>
    <property type="molecule type" value="Genomic_DNA"/>
</dbReference>
<protein>
    <submittedName>
        <fullName evidence="3">Uncharacterized protein</fullName>
    </submittedName>
</protein>
<dbReference type="OrthoDB" id="5424209at2759"/>
<sequence length="646" mass="71785">MSGESQNSKVGVVDDLIEPNLDELVLTPKFDRQCLENARTVLSSDKSCDSDEGSLWSSDDSVSSNTAVKYRPCEVSKFEANLYYAGVGPKGRGPKLIYRTSDDKFEEPSGPEAYTRLMRVVAVPETHQLGQNGLWDVVRDKVVDLLDKRNIKVSSVDLVRFTWINKEADQEVQVEVEDEDEDNGDDNDSLTYDDIPLIQPVEYGQRHYTNATIWVGVLPETLTAAVARESAKDIRALLDSLQVQNVDVAYRESVYKHLTGHGPALFRPVEDEHPFKEVIDNVSVPLSLPIAGRTSAMQGTLGPYFRIGEKLYAITARHNLLLLDRDNEVYRCDGSRPTQKVLVMGPSAFTNYLASIQALIGANVDAAEVLEKNVNTFKGLVRDGIDVEESQTKLDENEAELTKMRNKIDALKKKIYKDQKKVEQTQASSHRICSLGSPMGVGVGPHRYTRDFCVIELYKDKFKHMIGNVLSLGPEFPPAKLKALMYDCVDVPSKFKYQDNGLLALRGMLTADQVNEPIALNLQGDRIRRVIKRGFTTNTTVGILTQFTSFVRKYFPTGNMDSVELAILSHENDTGTYSKGGDSGSLIVSARGEFVALLTGGTNNGTDGSHITFATPFKYVWDSVKEEFPGADLYFDNLEDFLADVA</sequence>
<dbReference type="OMA" id="PSEFKYP"/>
<reference evidence="3 4" key="1">
    <citation type="journal article" date="2012" name="Science">
        <title>The Paleozoic origin of enzymatic lignin decomposition reconstructed from 31 fungal genomes.</title>
        <authorList>
            <person name="Floudas D."/>
            <person name="Binder M."/>
            <person name="Riley R."/>
            <person name="Barry K."/>
            <person name="Blanchette R.A."/>
            <person name="Henrissat B."/>
            <person name="Martinez A.T."/>
            <person name="Otillar R."/>
            <person name="Spatafora J.W."/>
            <person name="Yadav J.S."/>
            <person name="Aerts A."/>
            <person name="Benoit I."/>
            <person name="Boyd A."/>
            <person name="Carlson A."/>
            <person name="Copeland A."/>
            <person name="Coutinho P.M."/>
            <person name="de Vries R.P."/>
            <person name="Ferreira P."/>
            <person name="Findley K."/>
            <person name="Foster B."/>
            <person name="Gaskell J."/>
            <person name="Glotzer D."/>
            <person name="Gorecki P."/>
            <person name="Heitman J."/>
            <person name="Hesse C."/>
            <person name="Hori C."/>
            <person name="Igarashi K."/>
            <person name="Jurgens J.A."/>
            <person name="Kallen N."/>
            <person name="Kersten P."/>
            <person name="Kohler A."/>
            <person name="Kuees U."/>
            <person name="Kumar T.K.A."/>
            <person name="Kuo A."/>
            <person name="LaButti K."/>
            <person name="Larrondo L.F."/>
            <person name="Lindquist E."/>
            <person name="Ling A."/>
            <person name="Lombard V."/>
            <person name="Lucas S."/>
            <person name="Lundell T."/>
            <person name="Martin R."/>
            <person name="McLaughlin D.J."/>
            <person name="Morgenstern I."/>
            <person name="Morin E."/>
            <person name="Murat C."/>
            <person name="Nagy L.G."/>
            <person name="Nolan M."/>
            <person name="Ohm R.A."/>
            <person name="Patyshakuliyeva A."/>
            <person name="Rokas A."/>
            <person name="Ruiz-Duenas F.J."/>
            <person name="Sabat G."/>
            <person name="Salamov A."/>
            <person name="Samejima M."/>
            <person name="Schmutz J."/>
            <person name="Slot J.C."/>
            <person name="St John F."/>
            <person name="Stenlid J."/>
            <person name="Sun H."/>
            <person name="Sun S."/>
            <person name="Syed K."/>
            <person name="Tsang A."/>
            <person name="Wiebenga A."/>
            <person name="Young D."/>
            <person name="Pisabarro A."/>
            <person name="Eastwood D.C."/>
            <person name="Martin F."/>
            <person name="Cullen D."/>
            <person name="Grigoriev I.V."/>
            <person name="Hibbett D.S."/>
        </authorList>
    </citation>
    <scope>NUCLEOTIDE SEQUENCE [LARGE SCALE GENOMIC DNA]</scope>
    <source>
        <strain evidence="3 4">ATCC 11539</strain>
    </source>
</reference>
<evidence type="ECO:0000256" key="1">
    <source>
        <dbReference type="SAM" id="Coils"/>
    </source>
</evidence>
<dbReference type="RefSeq" id="XP_007860512.1">
    <property type="nucleotide sequence ID" value="XM_007862321.1"/>
</dbReference>
<dbReference type="AlphaFoldDB" id="S7S2M4"/>
<keyword evidence="4" id="KW-1185">Reference proteome</keyword>
<dbReference type="InterPro" id="IPR009003">
    <property type="entry name" value="Peptidase_S1_PA"/>
</dbReference>
<keyword evidence="1" id="KW-0175">Coiled coil</keyword>
<evidence type="ECO:0000313" key="4">
    <source>
        <dbReference type="Proteomes" id="UP000030669"/>
    </source>
</evidence>
<proteinExistence type="predicted"/>
<evidence type="ECO:0000256" key="2">
    <source>
        <dbReference type="SAM" id="MobiDB-lite"/>
    </source>
</evidence>
<dbReference type="Proteomes" id="UP000030669">
    <property type="component" value="Unassembled WGS sequence"/>
</dbReference>
<feature type="coiled-coil region" evidence="1">
    <location>
        <begin position="387"/>
        <end position="414"/>
    </location>
</feature>
<feature type="compositionally biased region" description="Acidic residues" evidence="2">
    <location>
        <begin position="172"/>
        <end position="188"/>
    </location>
</feature>
<dbReference type="SUPFAM" id="SSF58100">
    <property type="entry name" value="Bacterial hemolysins"/>
    <property type="match status" value="1"/>
</dbReference>
<dbReference type="HOGENOM" id="CLU_024804_0_0_1"/>